<reference evidence="4" key="1">
    <citation type="submission" date="2024-05" db="EMBL/GenBank/DDBJ databases">
        <authorList>
            <person name="Cai S.Y."/>
            <person name="Jin L.M."/>
            <person name="Li H.R."/>
        </authorList>
    </citation>
    <scope>NUCLEOTIDE SEQUENCE</scope>
    <source>
        <strain evidence="4">A5-74</strain>
    </source>
</reference>
<dbReference type="PROSITE" id="PS51257">
    <property type="entry name" value="PROKAR_LIPOPROTEIN"/>
    <property type="match status" value="1"/>
</dbReference>
<evidence type="ECO:0000256" key="1">
    <source>
        <dbReference type="SAM" id="MobiDB-lite"/>
    </source>
</evidence>
<keyword evidence="2" id="KW-0732">Signal</keyword>
<dbReference type="SUPFAM" id="SSF53850">
    <property type="entry name" value="Periplasmic binding protein-like II"/>
    <property type="match status" value="1"/>
</dbReference>
<gene>
    <name evidence="4" type="ORF">ABLG96_16255</name>
</gene>
<dbReference type="RefSeq" id="WP_353648374.1">
    <property type="nucleotide sequence ID" value="NZ_CP159218.1"/>
</dbReference>
<feature type="domain" description="ABC-type glycine betaine transport system substrate-binding" evidence="3">
    <location>
        <begin position="94"/>
        <end position="352"/>
    </location>
</feature>
<dbReference type="GO" id="GO:0022857">
    <property type="term" value="F:transmembrane transporter activity"/>
    <property type="evidence" value="ECO:0007669"/>
    <property type="project" value="InterPro"/>
</dbReference>
<dbReference type="GO" id="GO:0043190">
    <property type="term" value="C:ATP-binding cassette (ABC) transporter complex"/>
    <property type="evidence" value="ECO:0007669"/>
    <property type="project" value="InterPro"/>
</dbReference>
<dbReference type="EMBL" id="CP159218">
    <property type="protein sequence ID" value="XCG62759.1"/>
    <property type="molecule type" value="Genomic_DNA"/>
</dbReference>
<dbReference type="AlphaFoldDB" id="A0AAU8DLA0"/>
<dbReference type="Pfam" id="PF04069">
    <property type="entry name" value="OpuAC"/>
    <property type="match status" value="1"/>
</dbReference>
<feature type="chain" id="PRO_5043650128" evidence="2">
    <location>
        <begin position="19"/>
        <end position="357"/>
    </location>
</feature>
<evidence type="ECO:0000313" key="4">
    <source>
        <dbReference type="EMBL" id="XCG62759.1"/>
    </source>
</evidence>
<evidence type="ECO:0000259" key="3">
    <source>
        <dbReference type="Pfam" id="PF04069"/>
    </source>
</evidence>
<dbReference type="Gene3D" id="3.40.190.120">
    <property type="entry name" value="Osmoprotection protein (prox), domain 2"/>
    <property type="match status" value="1"/>
</dbReference>
<dbReference type="CDD" id="cd13606">
    <property type="entry name" value="PBP2_ProX_like"/>
    <property type="match status" value="1"/>
</dbReference>
<dbReference type="Gene3D" id="3.40.190.10">
    <property type="entry name" value="Periplasmic binding protein-like II"/>
    <property type="match status" value="1"/>
</dbReference>
<feature type="compositionally biased region" description="Low complexity" evidence="1">
    <location>
        <begin position="24"/>
        <end position="87"/>
    </location>
</feature>
<proteinExistence type="predicted"/>
<protein>
    <submittedName>
        <fullName evidence="4">ABC transporter substrate-binding protein</fullName>
    </submittedName>
</protein>
<sequence>MKRIPLVSALAAALLLVAACGDSGSSSTTNTPTAPATSSAAPSTSAGGSSPGASSTGASSDGESSSAGTSESSAPSSSGSGGSSSAALPTEPGSIVIGSAAFPENVLLAEIYGGAMAAKGVTVTKKLSIGERGIYLTALKNGEIGFVPEYSGSILSNLDPSAKAKSPKDVDAALKTVAAAQGFGTTNSAEAQNADTITVTQETADKYKLTSIEDLKAVAGELTLGAPAQFQTRPDGVPALESVYGVKFGTFTPTESGGTITVDALKGGSIDAADIFSTDPSITANGFVVLTDPKSMFAAQSIVPLFSQKVLTQPMADAADAVSAKLDTKTLAGLDAKLSGDNAAQIAQEWLKSENLG</sequence>
<dbReference type="InterPro" id="IPR007210">
    <property type="entry name" value="ABC_Gly_betaine_transp_sub-bd"/>
</dbReference>
<feature type="signal peptide" evidence="2">
    <location>
        <begin position="1"/>
        <end position="18"/>
    </location>
</feature>
<organism evidence="4">
    <name type="scientific">Nakamurella sp. A5-74</name>
    <dbReference type="NCBI Taxonomy" id="3158264"/>
    <lineage>
        <taxon>Bacteria</taxon>
        <taxon>Bacillati</taxon>
        <taxon>Actinomycetota</taxon>
        <taxon>Actinomycetes</taxon>
        <taxon>Nakamurellales</taxon>
        <taxon>Nakamurellaceae</taxon>
        <taxon>Nakamurella</taxon>
    </lineage>
</organism>
<name>A0AAU8DLA0_9ACTN</name>
<feature type="region of interest" description="Disordered" evidence="1">
    <location>
        <begin position="24"/>
        <end position="88"/>
    </location>
</feature>
<evidence type="ECO:0000256" key="2">
    <source>
        <dbReference type="SAM" id="SignalP"/>
    </source>
</evidence>
<accession>A0AAU8DLA0</accession>